<sequence>MTEAEGAGAWNESEHFPVVVGASKAVGAQVKWNALLANVRQQCRSDRRRALVFRALQADIPHGEPVDASGRRLLSGGYIGFGLARGNERSLNIGEPTEQAARIPIPISTYPIPYRSYSLLLLVILECFLSSRLPLSPSIRQATVSKSPARHAEALNARVQCMKIFLGVLETDILKSDDLGPSGVDPRKLTAGEYAEVTLVAGALCWVGQQAGLIRAERDAHSPSTMTATTRTSSLLPTGASVAESNTSISNVTATPEVSPRTPPRCIHEVPSPLALSLPLSNEEQAWETSVRVPVRYTGTIGPVD</sequence>
<keyword evidence="3" id="KW-1185">Reference proteome</keyword>
<dbReference type="Proteomes" id="UP000218334">
    <property type="component" value="Unassembled WGS sequence"/>
</dbReference>
<organism evidence="2 3">
    <name type="scientific">Armillaria solidipes</name>
    <dbReference type="NCBI Taxonomy" id="1076256"/>
    <lineage>
        <taxon>Eukaryota</taxon>
        <taxon>Fungi</taxon>
        <taxon>Dikarya</taxon>
        <taxon>Basidiomycota</taxon>
        <taxon>Agaricomycotina</taxon>
        <taxon>Agaricomycetes</taxon>
        <taxon>Agaricomycetidae</taxon>
        <taxon>Agaricales</taxon>
        <taxon>Marasmiineae</taxon>
        <taxon>Physalacriaceae</taxon>
        <taxon>Armillaria</taxon>
    </lineage>
</organism>
<dbReference type="AlphaFoldDB" id="A0A2H3AXZ5"/>
<dbReference type="EMBL" id="KZ293498">
    <property type="protein sequence ID" value="PBK59722.1"/>
    <property type="molecule type" value="Genomic_DNA"/>
</dbReference>
<accession>A0A2H3AXZ5</accession>
<proteinExistence type="predicted"/>
<gene>
    <name evidence="2" type="ORF">ARMSODRAFT_1090654</name>
</gene>
<feature type="compositionally biased region" description="Polar residues" evidence="1">
    <location>
        <begin position="244"/>
        <end position="256"/>
    </location>
</feature>
<evidence type="ECO:0000256" key="1">
    <source>
        <dbReference type="SAM" id="MobiDB-lite"/>
    </source>
</evidence>
<reference evidence="3" key="1">
    <citation type="journal article" date="2017" name="Nat. Ecol. Evol.">
        <title>Genome expansion and lineage-specific genetic innovations in the forest pathogenic fungi Armillaria.</title>
        <authorList>
            <person name="Sipos G."/>
            <person name="Prasanna A.N."/>
            <person name="Walter M.C."/>
            <person name="O'Connor E."/>
            <person name="Balint B."/>
            <person name="Krizsan K."/>
            <person name="Kiss B."/>
            <person name="Hess J."/>
            <person name="Varga T."/>
            <person name="Slot J."/>
            <person name="Riley R."/>
            <person name="Boka B."/>
            <person name="Rigling D."/>
            <person name="Barry K."/>
            <person name="Lee J."/>
            <person name="Mihaltcheva S."/>
            <person name="LaButti K."/>
            <person name="Lipzen A."/>
            <person name="Waldron R."/>
            <person name="Moloney N.M."/>
            <person name="Sperisen C."/>
            <person name="Kredics L."/>
            <person name="Vagvoelgyi C."/>
            <person name="Patrignani A."/>
            <person name="Fitzpatrick D."/>
            <person name="Nagy I."/>
            <person name="Doyle S."/>
            <person name="Anderson J.B."/>
            <person name="Grigoriev I.V."/>
            <person name="Gueldener U."/>
            <person name="Muensterkoetter M."/>
            <person name="Nagy L.G."/>
        </authorList>
    </citation>
    <scope>NUCLEOTIDE SEQUENCE [LARGE SCALE GENOMIC DNA]</scope>
    <source>
        <strain evidence="3">28-4</strain>
    </source>
</reference>
<name>A0A2H3AXZ5_9AGAR</name>
<feature type="region of interest" description="Disordered" evidence="1">
    <location>
        <begin position="244"/>
        <end position="265"/>
    </location>
</feature>
<evidence type="ECO:0000313" key="3">
    <source>
        <dbReference type="Proteomes" id="UP000218334"/>
    </source>
</evidence>
<evidence type="ECO:0000313" key="2">
    <source>
        <dbReference type="EMBL" id="PBK59722.1"/>
    </source>
</evidence>
<protein>
    <submittedName>
        <fullName evidence="2">Uncharacterized protein</fullName>
    </submittedName>
</protein>